<dbReference type="InterPro" id="IPR021245">
    <property type="entry name" value="DUF2790"/>
</dbReference>
<comment type="caution">
    <text evidence="1">The sequence shown here is derived from an EMBL/GenBank/DDBJ whole genome shotgun (WGS) entry which is preliminary data.</text>
</comment>
<dbReference type="Pfam" id="PF10976">
    <property type="entry name" value="DUF2790"/>
    <property type="match status" value="1"/>
</dbReference>
<dbReference type="OrthoDB" id="6903098at2"/>
<dbReference type="EMBL" id="NQKQ01000040">
    <property type="protein sequence ID" value="PAA04175.1"/>
    <property type="molecule type" value="Genomic_DNA"/>
</dbReference>
<dbReference type="Proteomes" id="UP000215861">
    <property type="component" value="Unassembled WGS sequence"/>
</dbReference>
<gene>
    <name evidence="1" type="ORF">CJU81_22880</name>
</gene>
<dbReference type="RefSeq" id="WP_081481051.1">
    <property type="nucleotide sequence ID" value="NZ_CP064354.1"/>
</dbReference>
<organism evidence="1 2">
    <name type="scientific">Pseudomonas fragi</name>
    <dbReference type="NCBI Taxonomy" id="296"/>
    <lineage>
        <taxon>Bacteria</taxon>
        <taxon>Pseudomonadati</taxon>
        <taxon>Pseudomonadota</taxon>
        <taxon>Gammaproteobacteria</taxon>
        <taxon>Pseudomonadales</taxon>
        <taxon>Pseudomonadaceae</taxon>
        <taxon>Pseudomonas</taxon>
    </lineage>
</organism>
<accession>A0A1H2JP68</accession>
<protein>
    <submittedName>
        <fullName evidence="1">DUF2790 domain-containing protein</fullName>
    </submittedName>
</protein>
<dbReference type="Gene3D" id="2.30.140.50">
    <property type="entry name" value="Protein of unknown function DUF2790"/>
    <property type="match status" value="1"/>
</dbReference>
<dbReference type="AlphaFoldDB" id="A0A1H2JP68"/>
<proteinExistence type="predicted"/>
<evidence type="ECO:0000313" key="1">
    <source>
        <dbReference type="EMBL" id="PAA04175.1"/>
    </source>
</evidence>
<dbReference type="GeneID" id="72390240"/>
<sequence>MKTINYVIFIVVAAISSNVFAKDSDKVFEKRMSANSVAMEQYAIRHGKKIPVAKQYKYGMKLDVVNVVSMVRPAEGCGVMPAAMTYEDSEGVLNTVRYTVAGKCRKGG</sequence>
<evidence type="ECO:0000313" key="2">
    <source>
        <dbReference type="Proteomes" id="UP000215861"/>
    </source>
</evidence>
<name>A0A1H2JP68_PSEFR</name>
<reference evidence="1 2" key="1">
    <citation type="submission" date="2017-08" db="EMBL/GenBank/DDBJ databases">
        <title>Genomic and metabolic characterisation of spoilage-associated Pseudomonas species.</title>
        <authorList>
            <person name="Stanborough T."/>
            <person name="Fegan N."/>
            <person name="Powell S.M."/>
            <person name="Singh T."/>
            <person name="Tamplin M.L."/>
            <person name="Chandry P.S."/>
        </authorList>
    </citation>
    <scope>NUCLEOTIDE SEQUENCE [LARGE SCALE GENOMIC DNA]</scope>
    <source>
        <strain evidence="1 2">F1801</strain>
    </source>
</reference>